<evidence type="ECO:0000313" key="13">
    <source>
        <dbReference type="Proteomes" id="UP000002012"/>
    </source>
</evidence>
<keyword evidence="8 9" id="KW-0234">DNA repair</keyword>
<dbReference type="OrthoDB" id="9804325at2"/>
<proteinExistence type="inferred from homology"/>
<dbReference type="InterPro" id="IPR047112">
    <property type="entry name" value="RecG/Mfd"/>
</dbReference>
<evidence type="ECO:0000259" key="10">
    <source>
        <dbReference type="PROSITE" id="PS51192"/>
    </source>
</evidence>
<dbReference type="SUPFAM" id="SSF52540">
    <property type="entry name" value="P-loop containing nucleoside triphosphate hydrolases"/>
    <property type="match status" value="4"/>
</dbReference>
<dbReference type="InterPro" id="IPR004576">
    <property type="entry name" value="Mfd"/>
</dbReference>
<name>D4H2J9_DENA2</name>
<comment type="similarity">
    <text evidence="9">In the C-terminal section; belongs to the helicase family. RecG subfamily.</text>
</comment>
<keyword evidence="1 9" id="KW-0963">Cytoplasm</keyword>
<dbReference type="PANTHER" id="PTHR47964">
    <property type="entry name" value="ATP-DEPENDENT DNA HELICASE HOMOLOG RECG, CHLOROPLASTIC"/>
    <property type="match status" value="1"/>
</dbReference>
<gene>
    <name evidence="9" type="primary">mfd</name>
    <name evidence="12" type="ordered locus">Dacet_0258</name>
</gene>
<feature type="domain" description="Helicase ATP-binding" evidence="10">
    <location>
        <begin position="579"/>
        <end position="740"/>
    </location>
</feature>
<dbReference type="Gene3D" id="3.90.1150.50">
    <property type="entry name" value="Transcription-repair-coupling factor, D7 domain"/>
    <property type="match status" value="1"/>
</dbReference>
<dbReference type="NCBIfam" id="TIGR00580">
    <property type="entry name" value="mfd"/>
    <property type="match status" value="1"/>
</dbReference>
<dbReference type="GO" id="GO:0005524">
    <property type="term" value="F:ATP binding"/>
    <property type="evidence" value="ECO:0007669"/>
    <property type="project" value="UniProtKB-UniRule"/>
</dbReference>
<dbReference type="Gene3D" id="3.40.50.11180">
    <property type="match status" value="1"/>
</dbReference>
<dbReference type="FunCoup" id="D4H2J9">
    <property type="interactions" value="446"/>
</dbReference>
<evidence type="ECO:0000256" key="5">
    <source>
        <dbReference type="ARBA" id="ARBA00022806"/>
    </source>
</evidence>
<accession>D4H2J9</accession>
<dbReference type="Pfam" id="PF00271">
    <property type="entry name" value="Helicase_C"/>
    <property type="match status" value="1"/>
</dbReference>
<dbReference type="GO" id="GO:0000716">
    <property type="term" value="P:transcription-coupled nucleotide-excision repair, DNA damage recognition"/>
    <property type="evidence" value="ECO:0007669"/>
    <property type="project" value="UniProtKB-UniRule"/>
</dbReference>
<evidence type="ECO:0000256" key="2">
    <source>
        <dbReference type="ARBA" id="ARBA00022741"/>
    </source>
</evidence>
<comment type="similarity">
    <text evidence="9">In the N-terminal section; belongs to the UvrB family.</text>
</comment>
<dbReference type="HOGENOM" id="CLU_005122_1_3_0"/>
<dbReference type="InterPro" id="IPR027417">
    <property type="entry name" value="P-loop_NTPase"/>
</dbReference>
<dbReference type="PROSITE" id="PS51192">
    <property type="entry name" value="HELICASE_ATP_BIND_1"/>
    <property type="match status" value="1"/>
</dbReference>
<dbReference type="Pfam" id="PF00270">
    <property type="entry name" value="DEAD"/>
    <property type="match status" value="1"/>
</dbReference>
<dbReference type="GO" id="GO:0003678">
    <property type="term" value="F:DNA helicase activity"/>
    <property type="evidence" value="ECO:0007669"/>
    <property type="project" value="TreeGrafter"/>
</dbReference>
<keyword evidence="4 9" id="KW-0378">Hydrolase</keyword>
<dbReference type="InterPro" id="IPR011545">
    <property type="entry name" value="DEAD/DEAH_box_helicase_dom"/>
</dbReference>
<dbReference type="SUPFAM" id="SSF141259">
    <property type="entry name" value="CarD-like"/>
    <property type="match status" value="1"/>
</dbReference>
<dbReference type="InterPro" id="IPR036101">
    <property type="entry name" value="CarD-like/TRCF_RID_sf"/>
</dbReference>
<keyword evidence="3 9" id="KW-0227">DNA damage</keyword>
<dbReference type="InterPro" id="IPR014001">
    <property type="entry name" value="Helicase_ATP-bd"/>
</dbReference>
<evidence type="ECO:0000256" key="9">
    <source>
        <dbReference type="HAMAP-Rule" id="MF_00969"/>
    </source>
</evidence>
<dbReference type="SMART" id="SM00982">
    <property type="entry name" value="TRCF"/>
    <property type="match status" value="1"/>
</dbReference>
<feature type="domain" description="Helicase C-terminal" evidence="11">
    <location>
        <begin position="760"/>
        <end position="914"/>
    </location>
</feature>
<dbReference type="Proteomes" id="UP000002012">
    <property type="component" value="Chromosome"/>
</dbReference>
<dbReference type="SUPFAM" id="SSF143517">
    <property type="entry name" value="TRCF domain-like"/>
    <property type="match status" value="1"/>
</dbReference>
<dbReference type="GO" id="GO:0003684">
    <property type="term" value="F:damaged DNA binding"/>
    <property type="evidence" value="ECO:0007669"/>
    <property type="project" value="InterPro"/>
</dbReference>
<evidence type="ECO:0000256" key="1">
    <source>
        <dbReference type="ARBA" id="ARBA00022490"/>
    </source>
</evidence>
<dbReference type="SMART" id="SM01058">
    <property type="entry name" value="CarD_TRCF"/>
    <property type="match status" value="1"/>
</dbReference>
<dbReference type="STRING" id="522772.Dacet_0258"/>
<evidence type="ECO:0000256" key="7">
    <source>
        <dbReference type="ARBA" id="ARBA00023125"/>
    </source>
</evidence>
<protein>
    <recommendedName>
        <fullName evidence="9">Transcription-repair-coupling factor</fullName>
        <shortName evidence="9">TRCF</shortName>
        <ecNumber evidence="9">3.6.4.-</ecNumber>
    </recommendedName>
</protein>
<dbReference type="SMART" id="SM00490">
    <property type="entry name" value="HELICc"/>
    <property type="match status" value="1"/>
</dbReference>
<dbReference type="RefSeq" id="WP_013009605.1">
    <property type="nucleotide sequence ID" value="NC_013943.1"/>
</dbReference>
<sequence length="1103" mass="124538">MSLLSSLWGCSSIWHFYNNRPKGRVSILVAGNKREYDLIMQEAEFFFSGVRVLGFPEYTQDPYEEARVLPEVFAKRASTLDFLLNADASCILVTTPYGLLKSLPPKDVFASATADIKVGGTYEREELEYILAYSGYVHVEMVEGAGEYAFRGDTLEVFPADSETPCLIEFFDDEAERISYVDIRTRRTLKIEKTVRLLPASEALFDVDDLRKYINDSDILDKVELYGKYAGCHWLTPAVHNMENLMDYVSESYNFLFFTEDYRSIFTDFRVLIDDKMPEGENFWNNNFIAPSRMLFYMTEDRVNVMADITTAESEGTRYKSSAMLFAGKKGNLYQSMSAAMDIIKSYAEKSFRVICSIESDRLAKLFSEFSKDYAFIPAKVENYKEVDKAGLYLHSEKFRGGFIDEKLMLAVFTDEDIFGTAKKRPKRGKKELYSTTISDLEPGDHVVHVDYGIGIYLGLVHQSIGGVEGDFIQLEYDNSEFLYVPLSSIGQIQKYIGSEGSRPRVSSLQTQQWKKVKAQAKARAKKIAMDLLKLYAQRKVEKGFSFTDDGNMLDNFEQSFEYDETDDQLSAIHDVYNDMESAMPMERLVCGDVGFGKTEVAMRAACKAVAGGKQVAVLVPTTVLARQHYMTFFERFKDLPVKVDYVSRFRTARDTRQILVDLSKGDLDILIGTHKMLSKEIEFQDLGLLIIDEEQRFGVAHKEKIKAMRSNVDVLYLSATPIPRTLQLSLSGIRDISTIDTPPVDRLPVITKVIKRDVEVKNAIQRELERGGQVFFLHNRVENIQTVAAGVKNMLPGANVSIAHGQMTSSELEKILMEFYSGKTDVLVCTAIIENGIDIANANTIVINDAAHLGLAQIYQLKGRVGRSGRRGYCYLVVEQFSSLSDVAQKRLKIIQQLSDLGSGVKIAFYDLQLRGAGDLLGADQSGFMVKVGYELFIAMIDEAVKDLKGITSISADTEIITAIPHFIPADYIEDTKIRLDYYRKFSGVEDMDSVRELLYELSELYGELKPETENLGRIMLIKKLAGFANMEKVYLYSNKVKMVFTKGTPSNPQRIMDAIANAGAGSKFDNEFTLSLFFEKEQKVLDKTVSFINELIKIPTV</sequence>
<dbReference type="PROSITE" id="PS51194">
    <property type="entry name" value="HELICASE_CTER"/>
    <property type="match status" value="1"/>
</dbReference>
<dbReference type="GO" id="GO:0016787">
    <property type="term" value="F:hydrolase activity"/>
    <property type="evidence" value="ECO:0007669"/>
    <property type="project" value="UniProtKB-KW"/>
</dbReference>
<dbReference type="InParanoid" id="D4H2J9"/>
<comment type="subcellular location">
    <subcellularLocation>
        <location evidence="9">Cytoplasm</location>
    </subcellularLocation>
</comment>
<dbReference type="SMART" id="SM00487">
    <property type="entry name" value="DEXDc"/>
    <property type="match status" value="1"/>
</dbReference>
<dbReference type="HAMAP" id="MF_00969">
    <property type="entry name" value="TRCF"/>
    <property type="match status" value="1"/>
</dbReference>
<organism evidence="12 13">
    <name type="scientific">Denitrovibrio acetiphilus (strain DSM 12809 / NBRC 114555 / N2460)</name>
    <dbReference type="NCBI Taxonomy" id="522772"/>
    <lineage>
        <taxon>Bacteria</taxon>
        <taxon>Pseudomonadati</taxon>
        <taxon>Deferribacterota</taxon>
        <taxon>Deferribacteres</taxon>
        <taxon>Deferribacterales</taxon>
        <taxon>Geovibrionaceae</taxon>
        <taxon>Denitrovibrio</taxon>
    </lineage>
</organism>
<dbReference type="CDD" id="cd17991">
    <property type="entry name" value="DEXHc_TRCF"/>
    <property type="match status" value="1"/>
</dbReference>
<dbReference type="Pfam" id="PF17757">
    <property type="entry name" value="UvrB_inter"/>
    <property type="match status" value="1"/>
</dbReference>
<evidence type="ECO:0000256" key="8">
    <source>
        <dbReference type="ARBA" id="ARBA00023204"/>
    </source>
</evidence>
<keyword evidence="13" id="KW-1185">Reference proteome</keyword>
<keyword evidence="2 9" id="KW-0547">Nucleotide-binding</keyword>
<evidence type="ECO:0000259" key="11">
    <source>
        <dbReference type="PROSITE" id="PS51194"/>
    </source>
</evidence>
<dbReference type="EMBL" id="CP001968">
    <property type="protein sequence ID" value="ADD67060.1"/>
    <property type="molecule type" value="Genomic_DNA"/>
</dbReference>
<dbReference type="Gene3D" id="3.40.50.300">
    <property type="entry name" value="P-loop containing nucleotide triphosphate hydrolases"/>
    <property type="match status" value="2"/>
</dbReference>
<dbReference type="InterPro" id="IPR041471">
    <property type="entry name" value="UvrB_inter"/>
</dbReference>
<dbReference type="InterPro" id="IPR003711">
    <property type="entry name" value="CarD-like/TRCF_RID"/>
</dbReference>
<reference evidence="12 13" key="1">
    <citation type="journal article" date="2010" name="Stand. Genomic Sci.">
        <title>Complete genome sequence of Denitrovibrio acetiphilus type strain (N2460).</title>
        <authorList>
            <person name="Kiss H."/>
            <person name="Lang E."/>
            <person name="Lapidus A."/>
            <person name="Copeland A."/>
            <person name="Nolan M."/>
            <person name="Glavina Del Rio T."/>
            <person name="Chen F."/>
            <person name="Lucas S."/>
            <person name="Tice H."/>
            <person name="Cheng J.F."/>
            <person name="Han C."/>
            <person name="Goodwin L."/>
            <person name="Pitluck S."/>
            <person name="Liolios K."/>
            <person name="Pati A."/>
            <person name="Ivanova N."/>
            <person name="Mavromatis K."/>
            <person name="Chen A."/>
            <person name="Palaniappan K."/>
            <person name="Land M."/>
            <person name="Hauser L."/>
            <person name="Chang Y.J."/>
            <person name="Jeffries C.D."/>
            <person name="Detter J.C."/>
            <person name="Brettin T."/>
            <person name="Spring S."/>
            <person name="Rohde M."/>
            <person name="Goker M."/>
            <person name="Woyke T."/>
            <person name="Bristow J."/>
            <person name="Eisen J.A."/>
            <person name="Markowitz V."/>
            <person name="Hugenholtz P."/>
            <person name="Kyrpides N.C."/>
            <person name="Klenk H.P."/>
        </authorList>
    </citation>
    <scope>NUCLEOTIDE SEQUENCE [LARGE SCALE GENOMIC DNA]</scope>
    <source>
        <strain evidence="13">DSM 12809 / NBRC 114555 / N2460</strain>
    </source>
</reference>
<dbReference type="InterPro" id="IPR005118">
    <property type="entry name" value="TRCF_C"/>
</dbReference>
<evidence type="ECO:0000256" key="6">
    <source>
        <dbReference type="ARBA" id="ARBA00022840"/>
    </source>
</evidence>
<evidence type="ECO:0000256" key="4">
    <source>
        <dbReference type="ARBA" id="ARBA00022801"/>
    </source>
</evidence>
<comment type="function">
    <text evidence="9">Couples transcription and DNA repair by recognizing RNA polymerase (RNAP) stalled at DNA lesions. Mediates ATP-dependent release of RNAP and its truncated transcript from the DNA, and recruitment of nucleotide excision repair machinery to the damaged site.</text>
</comment>
<evidence type="ECO:0000313" key="12">
    <source>
        <dbReference type="EMBL" id="ADD67060.1"/>
    </source>
</evidence>
<dbReference type="AlphaFoldDB" id="D4H2J9"/>
<dbReference type="Gene3D" id="2.40.10.170">
    <property type="match status" value="1"/>
</dbReference>
<dbReference type="eggNOG" id="COG1197">
    <property type="taxonomic scope" value="Bacteria"/>
</dbReference>
<dbReference type="GO" id="GO:0006355">
    <property type="term" value="P:regulation of DNA-templated transcription"/>
    <property type="evidence" value="ECO:0007669"/>
    <property type="project" value="UniProtKB-UniRule"/>
</dbReference>
<keyword evidence="5" id="KW-0347">Helicase</keyword>
<dbReference type="PaxDb" id="522772-Dacet_0258"/>
<dbReference type="Gene3D" id="3.30.2060.10">
    <property type="entry name" value="Penicillin-binding protein 1b domain"/>
    <property type="match status" value="1"/>
</dbReference>
<keyword evidence="7 9" id="KW-0238">DNA-binding</keyword>
<dbReference type="PANTHER" id="PTHR47964:SF1">
    <property type="entry name" value="ATP-DEPENDENT DNA HELICASE HOMOLOG RECG, CHLOROPLASTIC"/>
    <property type="match status" value="1"/>
</dbReference>
<keyword evidence="6 9" id="KW-0067">ATP-binding</keyword>
<dbReference type="Pfam" id="PF03461">
    <property type="entry name" value="TRCF"/>
    <property type="match status" value="1"/>
</dbReference>
<dbReference type="KEGG" id="dap:Dacet_0258"/>
<dbReference type="GO" id="GO:0005737">
    <property type="term" value="C:cytoplasm"/>
    <property type="evidence" value="ECO:0007669"/>
    <property type="project" value="UniProtKB-SubCell"/>
</dbReference>
<dbReference type="Pfam" id="PF02559">
    <property type="entry name" value="CarD_TRCF_RID"/>
    <property type="match status" value="1"/>
</dbReference>
<dbReference type="InterPro" id="IPR037235">
    <property type="entry name" value="TRCF-like_C_D7"/>
</dbReference>
<dbReference type="EC" id="3.6.4.-" evidence="9"/>
<dbReference type="InterPro" id="IPR001650">
    <property type="entry name" value="Helicase_C-like"/>
</dbReference>
<evidence type="ECO:0000256" key="3">
    <source>
        <dbReference type="ARBA" id="ARBA00022763"/>
    </source>
</evidence>